<name>A0AAD1XTV6_EUPCR</name>
<dbReference type="EMBL" id="CAMPGE010020554">
    <property type="protein sequence ID" value="CAI2378789.1"/>
    <property type="molecule type" value="Genomic_DNA"/>
</dbReference>
<reference evidence="1" key="1">
    <citation type="submission" date="2023-07" db="EMBL/GenBank/DDBJ databases">
        <authorList>
            <consortium name="AG Swart"/>
            <person name="Singh M."/>
            <person name="Singh A."/>
            <person name="Seah K."/>
            <person name="Emmerich C."/>
        </authorList>
    </citation>
    <scope>NUCLEOTIDE SEQUENCE</scope>
    <source>
        <strain evidence="1">DP1</strain>
    </source>
</reference>
<gene>
    <name evidence="1" type="ORF">ECRASSUSDP1_LOCUS20189</name>
</gene>
<proteinExistence type="predicted"/>
<dbReference type="AlphaFoldDB" id="A0AAD1XTV6"/>
<keyword evidence="2" id="KW-1185">Reference proteome</keyword>
<protein>
    <submittedName>
        <fullName evidence="1">Uncharacterized protein</fullName>
    </submittedName>
</protein>
<dbReference type="Proteomes" id="UP001295684">
    <property type="component" value="Unassembled WGS sequence"/>
</dbReference>
<comment type="caution">
    <text evidence="1">The sequence shown here is derived from an EMBL/GenBank/DDBJ whole genome shotgun (WGS) entry which is preliminary data.</text>
</comment>
<sequence>MKPTLTRRYLKILLTISGRLHFRGRNTQVGEETKQVISQNIIIKYRLKLIKNINHRRSEAFSKFFSQPFTIYEELNIIQTFQINFPYLMRLSDKFNYRLLSKTLSRVSKELHFRRCSITKRDIQQLIMMSRHLEHICFTNCSVPAQTFSDTFLNYQPTECTKLKEISFVFRSLRNNIVSPEFISTIRSIVQGISHSNFKLELTFELPSLKSVEDIENEDFRIKPNSWKVEQWSTIFTIDCT</sequence>
<evidence type="ECO:0000313" key="1">
    <source>
        <dbReference type="EMBL" id="CAI2378789.1"/>
    </source>
</evidence>
<dbReference type="Gene3D" id="3.80.10.10">
    <property type="entry name" value="Ribonuclease Inhibitor"/>
    <property type="match status" value="1"/>
</dbReference>
<evidence type="ECO:0000313" key="2">
    <source>
        <dbReference type="Proteomes" id="UP001295684"/>
    </source>
</evidence>
<accession>A0AAD1XTV6</accession>
<dbReference type="InterPro" id="IPR032675">
    <property type="entry name" value="LRR_dom_sf"/>
</dbReference>
<organism evidence="1 2">
    <name type="scientific">Euplotes crassus</name>
    <dbReference type="NCBI Taxonomy" id="5936"/>
    <lineage>
        <taxon>Eukaryota</taxon>
        <taxon>Sar</taxon>
        <taxon>Alveolata</taxon>
        <taxon>Ciliophora</taxon>
        <taxon>Intramacronucleata</taxon>
        <taxon>Spirotrichea</taxon>
        <taxon>Hypotrichia</taxon>
        <taxon>Euplotida</taxon>
        <taxon>Euplotidae</taxon>
        <taxon>Moneuplotes</taxon>
    </lineage>
</organism>